<keyword evidence="2" id="KW-1185">Reference proteome</keyword>
<gene>
    <name evidence="1" type="ORF">QWZ18_20330</name>
</gene>
<organism evidence="1 2">
    <name type="scientific">Methylobacterium longum</name>
    <dbReference type="NCBI Taxonomy" id="767694"/>
    <lineage>
        <taxon>Bacteria</taxon>
        <taxon>Pseudomonadati</taxon>
        <taxon>Pseudomonadota</taxon>
        <taxon>Alphaproteobacteria</taxon>
        <taxon>Hyphomicrobiales</taxon>
        <taxon>Methylobacteriaceae</taxon>
        <taxon>Methylobacterium</taxon>
    </lineage>
</organism>
<name>A0ABT8ASM3_9HYPH</name>
<reference evidence="2" key="1">
    <citation type="journal article" date="2019" name="Int. J. Syst. Evol. Microbiol.">
        <title>The Global Catalogue of Microorganisms (GCM) 10K type strain sequencing project: providing services to taxonomists for standard genome sequencing and annotation.</title>
        <authorList>
            <consortium name="The Broad Institute Genomics Platform"/>
            <consortium name="The Broad Institute Genome Sequencing Center for Infectious Disease"/>
            <person name="Wu L."/>
            <person name="Ma J."/>
        </authorList>
    </citation>
    <scope>NUCLEOTIDE SEQUENCE [LARGE SCALE GENOMIC DNA]</scope>
    <source>
        <strain evidence="2">CECT 7806</strain>
    </source>
</reference>
<evidence type="ECO:0000313" key="2">
    <source>
        <dbReference type="Proteomes" id="UP001244297"/>
    </source>
</evidence>
<comment type="caution">
    <text evidence="1">The sequence shown here is derived from an EMBL/GenBank/DDBJ whole genome shotgun (WGS) entry which is preliminary data.</text>
</comment>
<dbReference type="RefSeq" id="WP_238292993.1">
    <property type="nucleotide sequence ID" value="NZ_BPQS01000062.1"/>
</dbReference>
<dbReference type="EMBL" id="JAUFPT010000063">
    <property type="protein sequence ID" value="MDN3572964.1"/>
    <property type="molecule type" value="Genomic_DNA"/>
</dbReference>
<evidence type="ECO:0000313" key="1">
    <source>
        <dbReference type="EMBL" id="MDN3572964.1"/>
    </source>
</evidence>
<proteinExistence type="predicted"/>
<protein>
    <submittedName>
        <fullName evidence="1">Uncharacterized protein</fullName>
    </submittedName>
</protein>
<sequence>MLVNHERRLLTKAAQAMDGLISIKRERDRAWPGDHSRLSSLESLGDLVWIGERAGPHLGGTFATWRITDAGLSRLEGLSA</sequence>
<dbReference type="Proteomes" id="UP001244297">
    <property type="component" value="Unassembled WGS sequence"/>
</dbReference>
<accession>A0ABT8ASM3</accession>